<protein>
    <submittedName>
        <fullName evidence="1">FadR family transcriptional regulator</fullName>
    </submittedName>
</protein>
<accession>A0AC61RRJ9</accession>
<comment type="caution">
    <text evidence="1">The sequence shown here is derived from an EMBL/GenBank/DDBJ whole genome shotgun (WGS) entry which is preliminary data.</text>
</comment>
<sequence>MDHSRLDGKKTYEYVFDYCSEKILSGELRLNDKIPTERELAEEMGVSRNSVREVMHMLEITGLIECQQGSGNYVRCDPMEYMMKSVNMVMKLMQIDYVEIFHIRIGYEYAAIRLAIEVAEQEELEEMKEILLKMDQPMSSKESAKLDVEFHHKLVSASHNRMLILYNSMLDNLMDQFIENFRTKILMNKMRAEMLRRSHWAIYHALINKDLEMAIRAFDKHFRVVGDQLDKLMKNRKEQSENED</sequence>
<keyword evidence="2" id="KW-1185">Reference proteome</keyword>
<evidence type="ECO:0000313" key="2">
    <source>
        <dbReference type="Proteomes" id="UP000304953"/>
    </source>
</evidence>
<proteinExistence type="predicted"/>
<organism evidence="1 2">
    <name type="scientific">Petralouisia muris</name>
    <dbReference type="NCBI Taxonomy" id="3032872"/>
    <lineage>
        <taxon>Bacteria</taxon>
        <taxon>Bacillati</taxon>
        <taxon>Bacillota</taxon>
        <taxon>Clostridia</taxon>
        <taxon>Lachnospirales</taxon>
        <taxon>Lachnospiraceae</taxon>
        <taxon>Petralouisia</taxon>
    </lineage>
</organism>
<evidence type="ECO:0000313" key="1">
    <source>
        <dbReference type="EMBL" id="TGY91961.1"/>
    </source>
</evidence>
<dbReference type="EMBL" id="SRYA01000049">
    <property type="protein sequence ID" value="TGY91961.1"/>
    <property type="molecule type" value="Genomic_DNA"/>
</dbReference>
<name>A0AC61RRJ9_9FIRM</name>
<reference evidence="1" key="1">
    <citation type="submission" date="2019-04" db="EMBL/GenBank/DDBJ databases">
        <title>Microbes associate with the intestines of laboratory mice.</title>
        <authorList>
            <person name="Navarre W."/>
            <person name="Wong E."/>
            <person name="Huang K."/>
            <person name="Tropini C."/>
            <person name="Ng K."/>
            <person name="Yu B."/>
        </authorList>
    </citation>
    <scope>NUCLEOTIDE SEQUENCE</scope>
    <source>
        <strain evidence="1">NM01_1-7b</strain>
    </source>
</reference>
<gene>
    <name evidence="1" type="ORF">E5329_19765</name>
</gene>
<dbReference type="Proteomes" id="UP000304953">
    <property type="component" value="Unassembled WGS sequence"/>
</dbReference>